<feature type="domain" description="Sulfatase N-terminal" evidence="8">
    <location>
        <begin position="447"/>
        <end position="786"/>
    </location>
</feature>
<dbReference type="Gene3D" id="3.40.720.10">
    <property type="entry name" value="Alkaline Phosphatase, subunit A"/>
    <property type="match status" value="2"/>
</dbReference>
<keyword evidence="4" id="KW-0732">Signal</keyword>
<evidence type="ECO:0000256" key="1">
    <source>
        <dbReference type="ARBA" id="ARBA00001913"/>
    </source>
</evidence>
<comment type="cofactor">
    <cofactor evidence="1">
        <name>Ca(2+)</name>
        <dbReference type="ChEBI" id="CHEBI:29108"/>
    </cofactor>
</comment>
<gene>
    <name evidence="9" type="ORF">RMSM_01274</name>
</gene>
<dbReference type="Proteomes" id="UP000011991">
    <property type="component" value="Unassembled WGS sequence"/>
</dbReference>
<dbReference type="GO" id="GO:0004423">
    <property type="term" value="F:iduronate-2-sulfatase activity"/>
    <property type="evidence" value="ECO:0007669"/>
    <property type="project" value="InterPro"/>
</dbReference>
<dbReference type="GO" id="GO:0046872">
    <property type="term" value="F:metal ion binding"/>
    <property type="evidence" value="ECO:0007669"/>
    <property type="project" value="UniProtKB-KW"/>
</dbReference>
<feature type="compositionally biased region" description="Low complexity" evidence="7">
    <location>
        <begin position="412"/>
        <end position="421"/>
    </location>
</feature>
<name>M5RR52_9BACT</name>
<feature type="region of interest" description="Disordered" evidence="7">
    <location>
        <begin position="873"/>
        <end position="896"/>
    </location>
</feature>
<evidence type="ECO:0000256" key="2">
    <source>
        <dbReference type="ARBA" id="ARBA00008779"/>
    </source>
</evidence>
<dbReference type="AlphaFoldDB" id="M5RR52"/>
<sequence length="896" mass="100200">MRMKRCFQAAPMCSPTRHNIYTGLYPVKSGAYPNHTFIKDGVQSVVHHLKPLGYRVALSGKRHISPEEAFPFEYSGKKNPDMNAIKNLFQESSESRTPFCQFICSNEPHAPWNKGDASAYPPADVKLPPYFVDTPKTREEFSKYLAEITYYDDQVGQVLALLKKHNLENNTVVMVVSEQGNSFPFAKWTCYDHGLQSAMIVRWPGKVAAGSQSNAMVEYVDVLPTFLEAAGGDIPDVLDGKSMLGVLTGKTDHHKNYVFGIQTSRGIFAGPDHYGIRSVRSSQLKLIHNLDPDARFYNSIDKKEFFREWKTMAAEDDAHATALVNRYYNRPEFELYDIVADPLEQNNLAADPKYASEISSLKSQLAQWMKSQGDLGQDTEMAAIDRMNTGNEMVKQARGKDTGSKKKKKKNGSGPKRGNPKNTPASTERVESAHSVNTHINRASGMNVLFIVIDDLCNYPTIMQNYPGVKTPAFEAFAKTSLQFTRAYSPGTMCNPSRSAILSGIAPYRSGLYTNGQQWQDSPLLSSVKTLPQAFRDSGYHTAGCGKLYHSRPSVAQWQAQWDDDAGGEGKFAPRAKPSPIPDSVGGPANFTYGAIDESEVSDFQITKFTKSRLAAQYDRPFFVAHGIRYPHNPWTVPQRFIDLYPADSYSFPPPGYKSDDLNDLPAVGKQYARKGPDRKALADSGHWEPTIRHYLACISAADELFGDLIASLDASPHKDNTIVVVWADHGFHMGEKDHFAKYALWEQTTNVMLMVRVPGMTSGGTVCERTVSLQDLYPTLVQLCGLNDPGHKLDGRSVVPLLKNPSQDWPHSALTTHMKNDFALRNETHRYIRYHDGSEELYDHTSDPFEWNNKLHAANSRKVIAELSSQLPAESVDPLKSGNRKANRNMRRQER</sequence>
<keyword evidence="5" id="KW-0378">Hydrolase</keyword>
<dbReference type="InterPro" id="IPR017850">
    <property type="entry name" value="Alkaline_phosphatase_core_sf"/>
</dbReference>
<reference evidence="9 10" key="1">
    <citation type="journal article" date="2013" name="Mar. Genomics">
        <title>Expression of sulfatases in Rhodopirellula baltica and the diversity of sulfatases in the genus Rhodopirellula.</title>
        <authorList>
            <person name="Wegner C.E."/>
            <person name="Richter-Heitmann T."/>
            <person name="Klindworth A."/>
            <person name="Klockow C."/>
            <person name="Richter M."/>
            <person name="Achstetter T."/>
            <person name="Glockner F.O."/>
            <person name="Harder J."/>
        </authorList>
    </citation>
    <scope>NUCLEOTIDE SEQUENCE [LARGE SCALE GENOMIC DNA]</scope>
    <source>
        <strain evidence="9 10">SM1</strain>
    </source>
</reference>
<evidence type="ECO:0000256" key="4">
    <source>
        <dbReference type="ARBA" id="ARBA00022729"/>
    </source>
</evidence>
<keyword evidence="3" id="KW-0479">Metal-binding</keyword>
<evidence type="ECO:0000259" key="8">
    <source>
        <dbReference type="Pfam" id="PF00884"/>
    </source>
</evidence>
<dbReference type="PATRIC" id="fig|1265738.3.peg.1263"/>
<dbReference type="CDD" id="cd16030">
    <property type="entry name" value="iduronate-2-sulfatase"/>
    <property type="match status" value="1"/>
</dbReference>
<evidence type="ECO:0000256" key="5">
    <source>
        <dbReference type="ARBA" id="ARBA00022801"/>
    </source>
</evidence>
<evidence type="ECO:0000256" key="7">
    <source>
        <dbReference type="SAM" id="MobiDB-lite"/>
    </source>
</evidence>
<accession>M5RR52</accession>
<comment type="similarity">
    <text evidence="2">Belongs to the sulfatase family.</text>
</comment>
<dbReference type="CDD" id="cd16027">
    <property type="entry name" value="SGSH"/>
    <property type="match status" value="1"/>
</dbReference>
<evidence type="ECO:0000256" key="6">
    <source>
        <dbReference type="ARBA" id="ARBA00022837"/>
    </source>
</evidence>
<keyword evidence="10" id="KW-1185">Reference proteome</keyword>
<dbReference type="SUPFAM" id="SSF53649">
    <property type="entry name" value="Alkaline phosphatase-like"/>
    <property type="match status" value="2"/>
</dbReference>
<feature type="compositionally biased region" description="Basic residues" evidence="7">
    <location>
        <begin position="883"/>
        <end position="896"/>
    </location>
</feature>
<dbReference type="PANTHER" id="PTHR45953">
    <property type="entry name" value="IDURONATE 2-SULFATASE"/>
    <property type="match status" value="1"/>
</dbReference>
<dbReference type="InterPro" id="IPR035874">
    <property type="entry name" value="IDS"/>
</dbReference>
<dbReference type="EMBL" id="ANOG01000190">
    <property type="protein sequence ID" value="EMI21798.1"/>
    <property type="molecule type" value="Genomic_DNA"/>
</dbReference>
<organism evidence="9 10">
    <name type="scientific">Rhodopirellula maiorica SM1</name>
    <dbReference type="NCBI Taxonomy" id="1265738"/>
    <lineage>
        <taxon>Bacteria</taxon>
        <taxon>Pseudomonadati</taxon>
        <taxon>Planctomycetota</taxon>
        <taxon>Planctomycetia</taxon>
        <taxon>Pirellulales</taxon>
        <taxon>Pirellulaceae</taxon>
        <taxon>Novipirellula</taxon>
    </lineage>
</organism>
<feature type="region of interest" description="Disordered" evidence="7">
    <location>
        <begin position="565"/>
        <end position="584"/>
    </location>
</feature>
<evidence type="ECO:0000313" key="10">
    <source>
        <dbReference type="Proteomes" id="UP000011991"/>
    </source>
</evidence>
<protein>
    <submittedName>
        <fullName evidence="9">Sulfatase atsG</fullName>
    </submittedName>
</protein>
<evidence type="ECO:0000256" key="3">
    <source>
        <dbReference type="ARBA" id="ARBA00022723"/>
    </source>
</evidence>
<dbReference type="GO" id="GO:0005737">
    <property type="term" value="C:cytoplasm"/>
    <property type="evidence" value="ECO:0007669"/>
    <property type="project" value="TreeGrafter"/>
</dbReference>
<evidence type="ECO:0000313" key="9">
    <source>
        <dbReference type="EMBL" id="EMI21798.1"/>
    </source>
</evidence>
<keyword evidence="6" id="KW-0106">Calcium</keyword>
<dbReference type="PANTHER" id="PTHR45953:SF1">
    <property type="entry name" value="IDURONATE 2-SULFATASE"/>
    <property type="match status" value="1"/>
</dbReference>
<feature type="domain" description="Sulfatase N-terminal" evidence="8">
    <location>
        <begin position="4"/>
        <end position="231"/>
    </location>
</feature>
<dbReference type="Pfam" id="PF00884">
    <property type="entry name" value="Sulfatase"/>
    <property type="match status" value="2"/>
</dbReference>
<comment type="caution">
    <text evidence="9">The sequence shown here is derived from an EMBL/GenBank/DDBJ whole genome shotgun (WGS) entry which is preliminary data.</text>
</comment>
<dbReference type="InterPro" id="IPR000917">
    <property type="entry name" value="Sulfatase_N"/>
</dbReference>
<proteinExistence type="inferred from homology"/>
<feature type="region of interest" description="Disordered" evidence="7">
    <location>
        <begin position="389"/>
        <end position="434"/>
    </location>
</feature>